<organism evidence="2 3">
    <name type="scientific">Aplysia californica</name>
    <name type="common">California sea hare</name>
    <dbReference type="NCBI Taxonomy" id="6500"/>
    <lineage>
        <taxon>Eukaryota</taxon>
        <taxon>Metazoa</taxon>
        <taxon>Spiralia</taxon>
        <taxon>Lophotrochozoa</taxon>
        <taxon>Mollusca</taxon>
        <taxon>Gastropoda</taxon>
        <taxon>Heterobranchia</taxon>
        <taxon>Euthyneura</taxon>
        <taxon>Tectipleura</taxon>
        <taxon>Aplysiida</taxon>
        <taxon>Aplysioidea</taxon>
        <taxon>Aplysiidae</taxon>
        <taxon>Aplysia</taxon>
    </lineage>
</organism>
<accession>A0ABM1A5L0</accession>
<name>A0ABM1A5L0_APLCA</name>
<feature type="compositionally biased region" description="Acidic residues" evidence="1">
    <location>
        <begin position="1"/>
        <end position="12"/>
    </location>
</feature>
<evidence type="ECO:0000313" key="3">
    <source>
        <dbReference type="RefSeq" id="XP_012941268.1"/>
    </source>
</evidence>
<feature type="region of interest" description="Disordered" evidence="1">
    <location>
        <begin position="146"/>
        <end position="168"/>
    </location>
</feature>
<feature type="compositionally biased region" description="Basic and acidic residues" evidence="1">
    <location>
        <begin position="146"/>
        <end position="162"/>
    </location>
</feature>
<dbReference type="GeneID" id="101852199"/>
<sequence>MIDSPLADDDANISDPIPRLQSSNHYSHNYNIYNTNDDDDEDDELSSTAKAALVGCTVVGVMLVAILCSCLRSCTPCSSPCSQLWPTQTTTGTDTTVVDANSSFIVSLSETGCELKERDMRPSFSEATSALASDITSCGGRRSVDKRRVSAGENAEEHDVMKDWWGQQ</sequence>
<gene>
    <name evidence="3" type="primary">LOC101852199</name>
</gene>
<dbReference type="Proteomes" id="UP000694888">
    <property type="component" value="Unplaced"/>
</dbReference>
<evidence type="ECO:0000256" key="1">
    <source>
        <dbReference type="SAM" id="MobiDB-lite"/>
    </source>
</evidence>
<dbReference type="RefSeq" id="XP_012941268.1">
    <property type="nucleotide sequence ID" value="XM_013085814.1"/>
</dbReference>
<evidence type="ECO:0000313" key="2">
    <source>
        <dbReference type="Proteomes" id="UP000694888"/>
    </source>
</evidence>
<proteinExistence type="predicted"/>
<reference evidence="3" key="1">
    <citation type="submission" date="2025-08" db="UniProtKB">
        <authorList>
            <consortium name="RefSeq"/>
        </authorList>
    </citation>
    <scope>IDENTIFICATION</scope>
</reference>
<keyword evidence="2" id="KW-1185">Reference proteome</keyword>
<feature type="region of interest" description="Disordered" evidence="1">
    <location>
        <begin position="1"/>
        <end position="25"/>
    </location>
</feature>
<protein>
    <submittedName>
        <fullName evidence="3">Uncharacterized protein LOC101852199</fullName>
    </submittedName>
</protein>